<feature type="signal peptide" evidence="1">
    <location>
        <begin position="1"/>
        <end position="24"/>
    </location>
</feature>
<dbReference type="RefSeq" id="WP_089689986.1">
    <property type="nucleotide sequence ID" value="NZ_FNWQ01000001.1"/>
</dbReference>
<evidence type="ECO:0000256" key="1">
    <source>
        <dbReference type="SAM" id="SignalP"/>
    </source>
</evidence>
<gene>
    <name evidence="2" type="ORF">SAMN05421593_0788</name>
</gene>
<dbReference type="Proteomes" id="UP000198561">
    <property type="component" value="Unassembled WGS sequence"/>
</dbReference>
<dbReference type="OrthoDB" id="1275288at2"/>
<evidence type="ECO:0000313" key="2">
    <source>
        <dbReference type="EMBL" id="SEH28701.1"/>
    </source>
</evidence>
<accession>A0A1H6GZA4</accession>
<name>A0A1H6GZA4_CHRCI</name>
<protein>
    <submittedName>
        <fullName evidence="2">Uncharacterized protein</fullName>
    </submittedName>
</protein>
<keyword evidence="1" id="KW-0732">Signal</keyword>
<dbReference type="AlphaFoldDB" id="A0A1H6GZA4"/>
<sequence length="236" mass="24932">MKNIKSTIAAVMLSVLGSYMSAQIKGNQTFGDNTIQASSAFLDASSTANVTAANLGKGFIFPRADITQLALANQGTLYNAGNNPNRFDGMIVYNTASTGTAASGTLSEPIFPGFWYYDNKTTNPTGGVWRPIANAGTRENILTTETVTNRQINSAQVYGIKGTFAASGTSTSVTIPAPTGMTAMYAITIYKAGSNTVYSRELYSYDPATGAAVTGSPSMSVVYPNGTYDYVLEYLK</sequence>
<organism evidence="2 3">
    <name type="scientific">Chryseobacterium culicis</name>
    <dbReference type="NCBI Taxonomy" id="680127"/>
    <lineage>
        <taxon>Bacteria</taxon>
        <taxon>Pseudomonadati</taxon>
        <taxon>Bacteroidota</taxon>
        <taxon>Flavobacteriia</taxon>
        <taxon>Flavobacteriales</taxon>
        <taxon>Weeksellaceae</taxon>
        <taxon>Chryseobacterium group</taxon>
        <taxon>Chryseobacterium</taxon>
    </lineage>
</organism>
<evidence type="ECO:0000313" key="3">
    <source>
        <dbReference type="Proteomes" id="UP000198561"/>
    </source>
</evidence>
<feature type="chain" id="PRO_5011691348" evidence="1">
    <location>
        <begin position="25"/>
        <end position="236"/>
    </location>
</feature>
<dbReference type="EMBL" id="FNWQ01000001">
    <property type="protein sequence ID" value="SEH28701.1"/>
    <property type="molecule type" value="Genomic_DNA"/>
</dbReference>
<reference evidence="2 3" key="1">
    <citation type="submission" date="2016-10" db="EMBL/GenBank/DDBJ databases">
        <authorList>
            <person name="de Groot N.N."/>
        </authorList>
    </citation>
    <scope>NUCLEOTIDE SEQUENCE [LARGE SCALE GENOMIC DNA]</scope>
    <source>
        <strain evidence="2 3">DSM 23031</strain>
    </source>
</reference>
<proteinExistence type="predicted"/>